<sequence length="175" mass="18149">MKTPLRRSVLQLAAVSLIALGALTGCAQTVALEPAKFASDEGCAEVMVRLPDTVSDLALRETNAQGTGAWGSPASVLLRCGVEVPDPTSTLPCVLVDDVYWLRDDSEAPNYIFTTYGREPATEVIVNRDVTSPGPALFDLVGAVGATTEVGACTEIEDSLGADTVTPEATPTPAG</sequence>
<organism evidence="2 3">
    <name type="scientific">Conyzicola lurida</name>
    <dbReference type="NCBI Taxonomy" id="1172621"/>
    <lineage>
        <taxon>Bacteria</taxon>
        <taxon>Bacillati</taxon>
        <taxon>Actinomycetota</taxon>
        <taxon>Actinomycetes</taxon>
        <taxon>Micrococcales</taxon>
        <taxon>Microbacteriaceae</taxon>
        <taxon>Conyzicola</taxon>
    </lineage>
</organism>
<gene>
    <name evidence="2" type="ORF">HD599_002241</name>
</gene>
<dbReference type="PROSITE" id="PS51257">
    <property type="entry name" value="PROKAR_LIPOPROTEIN"/>
    <property type="match status" value="1"/>
</dbReference>
<keyword evidence="3" id="KW-1185">Reference proteome</keyword>
<evidence type="ECO:0000256" key="1">
    <source>
        <dbReference type="SAM" id="SignalP"/>
    </source>
</evidence>
<dbReference type="AlphaFoldDB" id="A0A841ANK9"/>
<accession>A0A841ANK9</accession>
<keyword evidence="1" id="KW-0732">Signal</keyword>
<feature type="signal peptide" evidence="1">
    <location>
        <begin position="1"/>
        <end position="27"/>
    </location>
</feature>
<evidence type="ECO:0000313" key="3">
    <source>
        <dbReference type="Proteomes" id="UP000536685"/>
    </source>
</evidence>
<feature type="chain" id="PRO_5032270419" description="DUF3515 domain-containing protein" evidence="1">
    <location>
        <begin position="28"/>
        <end position="175"/>
    </location>
</feature>
<evidence type="ECO:0000313" key="2">
    <source>
        <dbReference type="EMBL" id="MBB5843918.1"/>
    </source>
</evidence>
<protein>
    <recommendedName>
        <fullName evidence="4">DUF3515 domain-containing protein</fullName>
    </recommendedName>
</protein>
<evidence type="ECO:0008006" key="4">
    <source>
        <dbReference type="Google" id="ProtNLM"/>
    </source>
</evidence>
<dbReference type="Pfam" id="PF12028">
    <property type="entry name" value="DUF3515"/>
    <property type="match status" value="1"/>
</dbReference>
<dbReference type="Proteomes" id="UP000536685">
    <property type="component" value="Unassembled WGS sequence"/>
</dbReference>
<comment type="caution">
    <text evidence="2">The sequence shown here is derived from an EMBL/GenBank/DDBJ whole genome shotgun (WGS) entry which is preliminary data.</text>
</comment>
<reference evidence="2 3" key="1">
    <citation type="submission" date="2020-08" db="EMBL/GenBank/DDBJ databases">
        <title>Sequencing the genomes of 1000 actinobacteria strains.</title>
        <authorList>
            <person name="Klenk H.-P."/>
        </authorList>
    </citation>
    <scope>NUCLEOTIDE SEQUENCE [LARGE SCALE GENOMIC DNA]</scope>
    <source>
        <strain evidence="2 3">DSM 105784</strain>
    </source>
</reference>
<proteinExistence type="predicted"/>
<dbReference type="InterPro" id="IPR021903">
    <property type="entry name" value="DUF3515"/>
</dbReference>
<dbReference type="RefSeq" id="WP_184237520.1">
    <property type="nucleotide sequence ID" value="NZ_JACHMJ010000001.1"/>
</dbReference>
<dbReference type="EMBL" id="JACHMJ010000001">
    <property type="protein sequence ID" value="MBB5843918.1"/>
    <property type="molecule type" value="Genomic_DNA"/>
</dbReference>
<name>A0A841ANK9_9MICO</name>